<dbReference type="EMBL" id="SRMA01025266">
    <property type="protein sequence ID" value="TRY96700.1"/>
    <property type="molecule type" value="Genomic_DNA"/>
</dbReference>
<keyword evidence="7" id="KW-0472">Membrane</keyword>
<keyword evidence="3" id="KW-0812">Transmembrane</keyword>
<proteinExistence type="inferred from homology"/>
<comment type="similarity">
    <text evidence="2">Belongs to the ClpA/ClpB family. Torsin subfamily.</text>
</comment>
<comment type="caution">
    <text evidence="9">The sequence shown here is derived from an EMBL/GenBank/DDBJ whole genome shotgun (WGS) entry which is preliminary data.</text>
</comment>
<dbReference type="InterPro" id="IPR049337">
    <property type="entry name" value="TOR1A_C"/>
</dbReference>
<dbReference type="InterPro" id="IPR003593">
    <property type="entry name" value="AAA+_ATPase"/>
</dbReference>
<dbReference type="InterPro" id="IPR010448">
    <property type="entry name" value="Torsin"/>
</dbReference>
<dbReference type="Gene3D" id="3.40.50.300">
    <property type="entry name" value="P-loop containing nucleotide triphosphate hydrolases"/>
    <property type="match status" value="1"/>
</dbReference>
<dbReference type="PANTHER" id="PTHR10760">
    <property type="entry name" value="TORSIN"/>
    <property type="match status" value="1"/>
</dbReference>
<feature type="domain" description="AAA+ ATPase" evidence="8">
    <location>
        <begin position="154"/>
        <end position="285"/>
    </location>
</feature>
<keyword evidence="5" id="KW-0067">ATP-binding</keyword>
<evidence type="ECO:0000256" key="3">
    <source>
        <dbReference type="ARBA" id="ARBA00022692"/>
    </source>
</evidence>
<reference evidence="9" key="2">
    <citation type="submission" date="2019-04" db="EMBL/GenBank/DDBJ databases">
        <authorList>
            <person name="Kadobianskyi M."/>
            <person name="Schulze L."/>
            <person name="Schuelke M."/>
            <person name="Judkewitz B."/>
        </authorList>
    </citation>
    <scope>NUCLEOTIDE SEQUENCE</scope>
    <source>
        <strain evidence="9">Bolton</strain>
        <tissue evidence="9">Whole-body</tissue>
    </source>
</reference>
<evidence type="ECO:0000256" key="5">
    <source>
        <dbReference type="ARBA" id="ARBA00022840"/>
    </source>
</evidence>
<organism evidence="9 10">
    <name type="scientific">Danionella cerebrum</name>
    <dbReference type="NCBI Taxonomy" id="2873325"/>
    <lineage>
        <taxon>Eukaryota</taxon>
        <taxon>Metazoa</taxon>
        <taxon>Chordata</taxon>
        <taxon>Craniata</taxon>
        <taxon>Vertebrata</taxon>
        <taxon>Euteleostomi</taxon>
        <taxon>Actinopterygii</taxon>
        <taxon>Neopterygii</taxon>
        <taxon>Teleostei</taxon>
        <taxon>Ostariophysi</taxon>
        <taxon>Cypriniformes</taxon>
        <taxon>Danionidae</taxon>
        <taxon>Danioninae</taxon>
        <taxon>Danionella</taxon>
    </lineage>
</organism>
<dbReference type="OrthoDB" id="9443236at2759"/>
<dbReference type="GO" id="GO:0016020">
    <property type="term" value="C:membrane"/>
    <property type="evidence" value="ECO:0007669"/>
    <property type="project" value="UniProtKB-SubCell"/>
</dbReference>
<evidence type="ECO:0000259" key="8">
    <source>
        <dbReference type="SMART" id="SM00382"/>
    </source>
</evidence>
<evidence type="ECO:0000256" key="6">
    <source>
        <dbReference type="ARBA" id="ARBA00022989"/>
    </source>
</evidence>
<dbReference type="SMART" id="SM00382">
    <property type="entry name" value="AAA"/>
    <property type="match status" value="1"/>
</dbReference>
<dbReference type="EMBL" id="SRMA01025266">
    <property type="protein sequence ID" value="TRY96701.1"/>
    <property type="molecule type" value="Genomic_DNA"/>
</dbReference>
<dbReference type="GO" id="GO:0005788">
    <property type="term" value="C:endoplasmic reticulum lumen"/>
    <property type="evidence" value="ECO:0007669"/>
    <property type="project" value="TreeGrafter"/>
</dbReference>
<dbReference type="STRING" id="623744.A0A553R3E4"/>
<dbReference type="GO" id="GO:0005635">
    <property type="term" value="C:nuclear envelope"/>
    <property type="evidence" value="ECO:0007669"/>
    <property type="project" value="TreeGrafter"/>
</dbReference>
<gene>
    <name evidence="9" type="ORF">DNTS_005947</name>
</gene>
<reference evidence="9 10" key="1">
    <citation type="journal article" date="2019" name="Sci. Data">
        <title>Hybrid genome assembly and annotation of Danionella translucida.</title>
        <authorList>
            <person name="Kadobianskyi M."/>
            <person name="Schulze L."/>
            <person name="Schuelke M."/>
            <person name="Judkewitz B."/>
        </authorList>
    </citation>
    <scope>NUCLEOTIDE SEQUENCE [LARGE SCALE GENOMIC DNA]</scope>
    <source>
        <strain evidence="9 10">Bolton</strain>
    </source>
</reference>
<evidence type="ECO:0000256" key="2">
    <source>
        <dbReference type="ARBA" id="ARBA00006235"/>
    </source>
</evidence>
<dbReference type="InterPro" id="IPR001270">
    <property type="entry name" value="ClpA/B"/>
</dbReference>
<protein>
    <recommendedName>
        <fullName evidence="8">AAA+ ATPase domain-containing protein</fullName>
    </recommendedName>
</protein>
<dbReference type="Proteomes" id="UP000316079">
    <property type="component" value="Unassembled WGS sequence"/>
</dbReference>
<evidence type="ECO:0000256" key="7">
    <source>
        <dbReference type="ARBA" id="ARBA00023136"/>
    </source>
</evidence>
<evidence type="ECO:0000256" key="1">
    <source>
        <dbReference type="ARBA" id="ARBA00004167"/>
    </source>
</evidence>
<evidence type="ECO:0000256" key="4">
    <source>
        <dbReference type="ARBA" id="ARBA00022741"/>
    </source>
</evidence>
<name>A0A553R3E4_9TELE</name>
<dbReference type="PANTHER" id="PTHR10760:SF1">
    <property type="entry name" value="TORSIN-4A"/>
    <property type="match status" value="1"/>
</dbReference>
<accession>A0A553R3E4</accession>
<keyword evidence="4" id="KW-0547">Nucleotide-binding</keyword>
<sequence length="372" mass="42885">MELQLENHPQGPEEKKKIQNSFLTSPQLRAMLRIKKKYLQRTSAVGVGVSDGPADTKICKKRRRRASRVLYPQHTRLFKPKTEHSRTKPFLAFFSFIIFIQVYNAVENLDDHVLKYDLDGLERALHREVFGQWYTVEQLIYHLKDYLSTYIHHRPLVLSLHGPPGTGKSHLGRLLARHFRSVVDNRLVVHYISRHQCPLQNEGHHCASALANRITEVVSRAEEHQHIPFFILDEVEKMPPPLLDTLHMFLQANQSSELLNVVYVFLSNLGQKEVTSHVVENGTIAGAHARLRKMLSPQHPLWAEPAVELIPLSLLQREHIIQCFQEEMTLEGLYPDPALLERLADELTYHRVADRLYAKTGCKQVVGRVNLL</sequence>
<dbReference type="GO" id="GO:0016887">
    <property type="term" value="F:ATP hydrolysis activity"/>
    <property type="evidence" value="ECO:0007669"/>
    <property type="project" value="InterPro"/>
</dbReference>
<evidence type="ECO:0000313" key="9">
    <source>
        <dbReference type="EMBL" id="TRY96700.1"/>
    </source>
</evidence>
<dbReference type="SUPFAM" id="SSF52540">
    <property type="entry name" value="P-loop containing nucleoside triphosphate hydrolases"/>
    <property type="match status" value="1"/>
</dbReference>
<dbReference type="Pfam" id="PF06309">
    <property type="entry name" value="Torsin"/>
    <property type="match status" value="1"/>
</dbReference>
<keyword evidence="10" id="KW-1185">Reference proteome</keyword>
<keyword evidence="6" id="KW-1133">Transmembrane helix</keyword>
<dbReference type="AlphaFoldDB" id="A0A553R3E4"/>
<dbReference type="InterPro" id="IPR027417">
    <property type="entry name" value="P-loop_NTPase"/>
</dbReference>
<evidence type="ECO:0000313" key="10">
    <source>
        <dbReference type="Proteomes" id="UP000316079"/>
    </source>
</evidence>
<comment type="subcellular location">
    <subcellularLocation>
        <location evidence="1">Membrane</location>
        <topology evidence="1">Single-pass membrane protein</topology>
    </subcellularLocation>
</comment>
<dbReference type="Pfam" id="PF21376">
    <property type="entry name" value="TOR1A_C"/>
    <property type="match status" value="1"/>
</dbReference>
<dbReference type="GO" id="GO:0005524">
    <property type="term" value="F:ATP binding"/>
    <property type="evidence" value="ECO:0007669"/>
    <property type="project" value="UniProtKB-KW"/>
</dbReference>
<dbReference type="PRINTS" id="PR00300">
    <property type="entry name" value="CLPPROTEASEA"/>
</dbReference>